<feature type="DNA-binding region" description="H-T-H motif" evidence="4">
    <location>
        <begin position="34"/>
        <end position="53"/>
    </location>
</feature>
<dbReference type="EMBL" id="JAHSTP010000022">
    <property type="protein sequence ID" value="MBZ6156062.1"/>
    <property type="molecule type" value="Genomic_DNA"/>
</dbReference>
<keyword evidence="7" id="KW-1185">Reference proteome</keyword>
<dbReference type="PANTHER" id="PTHR30055:SF238">
    <property type="entry name" value="MYCOFACTOCIN BIOSYNTHESIS TRANSCRIPTIONAL REGULATOR MFTR-RELATED"/>
    <property type="match status" value="1"/>
</dbReference>
<name>A0ABS7WDP2_STROV</name>
<protein>
    <submittedName>
        <fullName evidence="6">TetR family transcriptional regulator</fullName>
    </submittedName>
</protein>
<dbReference type="Gene3D" id="1.10.357.10">
    <property type="entry name" value="Tetracycline Repressor, domain 2"/>
    <property type="match status" value="1"/>
</dbReference>
<evidence type="ECO:0000256" key="2">
    <source>
        <dbReference type="ARBA" id="ARBA00023125"/>
    </source>
</evidence>
<evidence type="ECO:0000313" key="6">
    <source>
        <dbReference type="EMBL" id="MBZ6156062.1"/>
    </source>
</evidence>
<sequence length="205" mass="21926">MSPTARENKTAAVRRAVSEAALSLAVECGWENVRVEDIAARAGMSTRSFSNYFRSKNEAIYAVDLDRSAAIQEYLRARPVDEPLWDAVVNATLGALTAGDTRDRDLVSKVRLAVAASPLGGEYLKVHAVREAALATGIAERLGMDADTDIYPRLMASTVVGAVRVAIEFWIGSGQDTPLSDSIRAALRKVAAGLPEPPRRTGGSL</sequence>
<comment type="caution">
    <text evidence="6">The sequence shown here is derived from an EMBL/GenBank/DDBJ whole genome shotgun (WGS) entry which is preliminary data.</text>
</comment>
<organism evidence="6 7">
    <name type="scientific">Streptomyces olivaceus</name>
    <dbReference type="NCBI Taxonomy" id="47716"/>
    <lineage>
        <taxon>Bacteria</taxon>
        <taxon>Bacillati</taxon>
        <taxon>Actinomycetota</taxon>
        <taxon>Actinomycetes</taxon>
        <taxon>Kitasatosporales</taxon>
        <taxon>Streptomycetaceae</taxon>
        <taxon>Streptomyces</taxon>
    </lineage>
</organism>
<evidence type="ECO:0000259" key="5">
    <source>
        <dbReference type="PROSITE" id="PS50977"/>
    </source>
</evidence>
<dbReference type="InterPro" id="IPR050109">
    <property type="entry name" value="HTH-type_TetR-like_transc_reg"/>
</dbReference>
<accession>A0ABS7WDP2</accession>
<proteinExistence type="predicted"/>
<dbReference type="InterPro" id="IPR041347">
    <property type="entry name" value="MftR_C"/>
</dbReference>
<dbReference type="Proteomes" id="UP000758701">
    <property type="component" value="Unassembled WGS sequence"/>
</dbReference>
<evidence type="ECO:0000256" key="4">
    <source>
        <dbReference type="PROSITE-ProRule" id="PRU00335"/>
    </source>
</evidence>
<evidence type="ECO:0000256" key="3">
    <source>
        <dbReference type="ARBA" id="ARBA00023163"/>
    </source>
</evidence>
<reference evidence="6 7" key="1">
    <citation type="submission" date="2021-06" db="EMBL/GenBank/DDBJ databases">
        <title>Ecological speciation of a Streptomyces species isolated from different habitats and geographic origins.</title>
        <authorList>
            <person name="Wang J."/>
        </authorList>
    </citation>
    <scope>NUCLEOTIDE SEQUENCE [LARGE SCALE GENOMIC DNA]</scope>
    <source>
        <strain evidence="6 7">FXJ8.012</strain>
    </source>
</reference>
<dbReference type="Pfam" id="PF17754">
    <property type="entry name" value="TetR_C_14"/>
    <property type="match status" value="1"/>
</dbReference>
<dbReference type="Pfam" id="PF00440">
    <property type="entry name" value="TetR_N"/>
    <property type="match status" value="1"/>
</dbReference>
<evidence type="ECO:0000313" key="7">
    <source>
        <dbReference type="Proteomes" id="UP000758701"/>
    </source>
</evidence>
<dbReference type="InterPro" id="IPR009057">
    <property type="entry name" value="Homeodomain-like_sf"/>
</dbReference>
<evidence type="ECO:0000256" key="1">
    <source>
        <dbReference type="ARBA" id="ARBA00023015"/>
    </source>
</evidence>
<keyword evidence="3" id="KW-0804">Transcription</keyword>
<feature type="domain" description="HTH tetR-type" evidence="5">
    <location>
        <begin position="11"/>
        <end position="71"/>
    </location>
</feature>
<dbReference type="SUPFAM" id="SSF46689">
    <property type="entry name" value="Homeodomain-like"/>
    <property type="match status" value="1"/>
</dbReference>
<gene>
    <name evidence="6" type="ORF">KVH32_33585</name>
</gene>
<dbReference type="PROSITE" id="PS50977">
    <property type="entry name" value="HTH_TETR_2"/>
    <property type="match status" value="1"/>
</dbReference>
<dbReference type="Gene3D" id="1.10.10.60">
    <property type="entry name" value="Homeodomain-like"/>
    <property type="match status" value="1"/>
</dbReference>
<keyword evidence="1" id="KW-0805">Transcription regulation</keyword>
<keyword evidence="2 4" id="KW-0238">DNA-binding</keyword>
<dbReference type="RefSeq" id="WP_043485617.1">
    <property type="nucleotide sequence ID" value="NZ_BNEG01000005.1"/>
</dbReference>
<dbReference type="InterPro" id="IPR001647">
    <property type="entry name" value="HTH_TetR"/>
</dbReference>
<dbReference type="PANTHER" id="PTHR30055">
    <property type="entry name" value="HTH-TYPE TRANSCRIPTIONAL REGULATOR RUTR"/>
    <property type="match status" value="1"/>
</dbReference>